<evidence type="ECO:0000313" key="4">
    <source>
        <dbReference type="Proteomes" id="UP001163823"/>
    </source>
</evidence>
<keyword evidence="1" id="KW-0175">Coiled coil</keyword>
<gene>
    <name evidence="3" type="ORF">O6P43_024014</name>
</gene>
<organism evidence="3 4">
    <name type="scientific">Quillaja saponaria</name>
    <name type="common">Soap bark tree</name>
    <dbReference type="NCBI Taxonomy" id="32244"/>
    <lineage>
        <taxon>Eukaryota</taxon>
        <taxon>Viridiplantae</taxon>
        <taxon>Streptophyta</taxon>
        <taxon>Embryophyta</taxon>
        <taxon>Tracheophyta</taxon>
        <taxon>Spermatophyta</taxon>
        <taxon>Magnoliopsida</taxon>
        <taxon>eudicotyledons</taxon>
        <taxon>Gunneridae</taxon>
        <taxon>Pentapetalae</taxon>
        <taxon>rosids</taxon>
        <taxon>fabids</taxon>
        <taxon>Fabales</taxon>
        <taxon>Quillajaceae</taxon>
        <taxon>Quillaja</taxon>
    </lineage>
</organism>
<feature type="region of interest" description="Disordered" evidence="2">
    <location>
        <begin position="214"/>
        <end position="288"/>
    </location>
</feature>
<evidence type="ECO:0000313" key="3">
    <source>
        <dbReference type="EMBL" id="KAJ7952116.1"/>
    </source>
</evidence>
<protein>
    <submittedName>
        <fullName evidence="3">Axoneme-associated protein mst101(2)-like</fullName>
    </submittedName>
</protein>
<accession>A0AAD7L5S9</accession>
<proteinExistence type="predicted"/>
<dbReference type="EMBL" id="JARAOO010000010">
    <property type="protein sequence ID" value="KAJ7952115.1"/>
    <property type="molecule type" value="Genomic_DNA"/>
</dbReference>
<feature type="region of interest" description="Disordered" evidence="2">
    <location>
        <begin position="380"/>
        <end position="404"/>
    </location>
</feature>
<dbReference type="AlphaFoldDB" id="A0AAD7L5S9"/>
<dbReference type="PANTHER" id="PTHR34380:SF8">
    <property type="entry name" value="DNA DOUBLE-STRAND BREAK REPAIR RAD50 ATPASE"/>
    <property type="match status" value="1"/>
</dbReference>
<name>A0AAD7L5S9_QUISA</name>
<feature type="coiled-coil region" evidence="1">
    <location>
        <begin position="58"/>
        <end position="138"/>
    </location>
</feature>
<evidence type="ECO:0000256" key="1">
    <source>
        <dbReference type="SAM" id="Coils"/>
    </source>
</evidence>
<feature type="compositionally biased region" description="Low complexity" evidence="2">
    <location>
        <begin position="389"/>
        <end position="404"/>
    </location>
</feature>
<dbReference type="KEGG" id="qsa:O6P43_024014"/>
<comment type="caution">
    <text evidence="3">The sequence shown here is derived from an EMBL/GenBank/DDBJ whole genome shotgun (WGS) entry which is preliminary data.</text>
</comment>
<dbReference type="Proteomes" id="UP001163823">
    <property type="component" value="Chromosome 10"/>
</dbReference>
<reference evidence="3" key="1">
    <citation type="journal article" date="2023" name="Science">
        <title>Elucidation of the pathway for biosynthesis of saponin adjuvants from the soapbark tree.</title>
        <authorList>
            <person name="Reed J."/>
            <person name="Orme A."/>
            <person name="El-Demerdash A."/>
            <person name="Owen C."/>
            <person name="Martin L.B.B."/>
            <person name="Misra R.C."/>
            <person name="Kikuchi S."/>
            <person name="Rejzek M."/>
            <person name="Martin A.C."/>
            <person name="Harkess A."/>
            <person name="Leebens-Mack J."/>
            <person name="Louveau T."/>
            <person name="Stephenson M.J."/>
            <person name="Osbourn A."/>
        </authorList>
    </citation>
    <scope>NUCLEOTIDE SEQUENCE</scope>
    <source>
        <strain evidence="3">S10</strain>
    </source>
</reference>
<feature type="compositionally biased region" description="Polar residues" evidence="2">
    <location>
        <begin position="242"/>
        <end position="259"/>
    </location>
</feature>
<keyword evidence="4" id="KW-1185">Reference proteome</keyword>
<evidence type="ECO:0000256" key="2">
    <source>
        <dbReference type="SAM" id="MobiDB-lite"/>
    </source>
</evidence>
<dbReference type="EMBL" id="JARAOO010000010">
    <property type="protein sequence ID" value="KAJ7952116.1"/>
    <property type="molecule type" value="Genomic_DNA"/>
</dbReference>
<sequence length="538" mass="59474">MWCSNLKMRVGSPPLCASDNEGEEELSKQSISELIAILRTAFKSADFDQVEEVLVARETKLRSELKNKEKEISLLQNQNEVGKLDIMRIEGELKLYKERCQDLSCQIRCVDEDSKHLKEKEKSAIDRYEKLLKEVKKGGQDDESIIVELRSKTFELENAKMSAEAEMKIWKTKFLGLDERLLWLEKGLVKLMNGEPYVERNSKDECEVDFRVSHNVGKGPESGDDVANSNSTTHSGKEDNMLGSNVNTRFSAGAGTNHSPGRGDMGFQNAGSERLEPGGIIDTSSSDDVVADNAPSIPKGVQNETGVLKRKRASINCGSVFTANGANDITVDDIPEVCTAGGSKESISPIVADNVHSSPIGSQNGTGVFKRNRPSNNAGIVRSFDVDDSSSTSVSSSSSSSNSEYSMNFLDEIFSKSHNNTSEKRWIYEADMLDAFQKDDELCMKAVCALYRKQVSAGKSPFSSIFTNNHGFNKSDATRGTNLAEFLIDGDSQGKMKKSIMELNEYDPKGVSDCRRLAIEHSKSLFVIYQNNEDPFFN</sequence>
<dbReference type="PANTHER" id="PTHR34380">
    <property type="entry name" value="BNAA03G12380D PROTEIN"/>
    <property type="match status" value="1"/>
</dbReference>